<dbReference type="CDD" id="cd02108">
    <property type="entry name" value="bact_SO_family_Moco"/>
    <property type="match status" value="1"/>
</dbReference>
<dbReference type="InterPro" id="IPR036374">
    <property type="entry name" value="OxRdtase_Mopterin-bd_sf"/>
</dbReference>
<feature type="domain" description="Oxidoreductase molybdopterin-binding" evidence="1">
    <location>
        <begin position="97"/>
        <end position="236"/>
    </location>
</feature>
<sequence>MADLPIRPTDRRRRRLLASLGALGAGTLLSGCDWTKSQGVQDFLGRTEDLTQAAMRLVSSREALAREYPTSAIADTFRPNGSIQPQTDAYQALVDNDFADYKLAIHGEVANPQALSLAQLKAAPARTQITRHDCVEGWSCIGQWTGARLSDLLDRAQPTENAKYVVFHCADHLLGAPEPYYESLDMIEAYHPQTILAYGLNGADLPVANGAPIRLRAERQLGYKMAKYVMDIELVNSFADIQGGKGGFWEDRGYNWWAGI</sequence>
<keyword evidence="3" id="KW-1185">Reference proteome</keyword>
<dbReference type="PANTHER" id="PTHR43032:SF2">
    <property type="entry name" value="BLL0505 PROTEIN"/>
    <property type="match status" value="1"/>
</dbReference>
<protein>
    <submittedName>
        <fullName evidence="2">Molybdopterin-binding protein</fullName>
    </submittedName>
</protein>
<evidence type="ECO:0000313" key="3">
    <source>
        <dbReference type="Proteomes" id="UP000285310"/>
    </source>
</evidence>
<proteinExistence type="predicted"/>
<dbReference type="InParanoid" id="A0A423PDU1"/>
<dbReference type="InterPro" id="IPR000572">
    <property type="entry name" value="OxRdtase_Mopterin-bd_dom"/>
</dbReference>
<dbReference type="PROSITE" id="PS51257">
    <property type="entry name" value="PROKAR_LIPOPROTEIN"/>
    <property type="match status" value="1"/>
</dbReference>
<dbReference type="AlphaFoldDB" id="A0A423PDU1"/>
<dbReference type="EMBL" id="AYKG01000069">
    <property type="protein sequence ID" value="ROO23811.1"/>
    <property type="molecule type" value="Genomic_DNA"/>
</dbReference>
<reference evidence="2 3" key="1">
    <citation type="submission" date="2013-10" db="EMBL/GenBank/DDBJ databases">
        <title>Salinisphaera japonica YTM-1 Genome Sequencing.</title>
        <authorList>
            <person name="Lai Q."/>
            <person name="Li C."/>
            <person name="Shao Z."/>
        </authorList>
    </citation>
    <scope>NUCLEOTIDE SEQUENCE [LARGE SCALE GENOMIC DNA]</scope>
    <source>
        <strain evidence="2 3">YTM-1</strain>
    </source>
</reference>
<name>A0A423PDU1_9GAMM</name>
<dbReference type="Proteomes" id="UP000285310">
    <property type="component" value="Unassembled WGS sequence"/>
</dbReference>
<dbReference type="PANTHER" id="PTHR43032">
    <property type="entry name" value="PROTEIN-METHIONINE-SULFOXIDE REDUCTASE"/>
    <property type="match status" value="1"/>
</dbReference>
<dbReference type="Gene3D" id="3.90.420.10">
    <property type="entry name" value="Oxidoreductase, molybdopterin-binding domain"/>
    <property type="match status" value="1"/>
</dbReference>
<dbReference type="Pfam" id="PF00174">
    <property type="entry name" value="Oxidored_molyb"/>
    <property type="match status" value="1"/>
</dbReference>
<evidence type="ECO:0000259" key="1">
    <source>
        <dbReference type="Pfam" id="PF00174"/>
    </source>
</evidence>
<dbReference type="RefSeq" id="WP_123659448.1">
    <property type="nucleotide sequence ID" value="NZ_AYKG01000069.1"/>
</dbReference>
<organism evidence="2 3">
    <name type="scientific">Salinisphaera japonica YTM-1</name>
    <dbReference type="NCBI Taxonomy" id="1209778"/>
    <lineage>
        <taxon>Bacteria</taxon>
        <taxon>Pseudomonadati</taxon>
        <taxon>Pseudomonadota</taxon>
        <taxon>Gammaproteobacteria</taxon>
        <taxon>Salinisphaerales</taxon>
        <taxon>Salinisphaeraceae</taxon>
        <taxon>Salinisphaera</taxon>
    </lineage>
</organism>
<evidence type="ECO:0000313" key="2">
    <source>
        <dbReference type="EMBL" id="ROO23811.1"/>
    </source>
</evidence>
<gene>
    <name evidence="2" type="ORF">SAJA_15080</name>
</gene>
<comment type="caution">
    <text evidence="2">The sequence shown here is derived from an EMBL/GenBank/DDBJ whole genome shotgun (WGS) entry which is preliminary data.</text>
</comment>
<dbReference type="SUPFAM" id="SSF56524">
    <property type="entry name" value="Oxidoreductase molybdopterin-binding domain"/>
    <property type="match status" value="1"/>
</dbReference>
<accession>A0A423PDU1</accession>
<dbReference type="OrthoDB" id="9795587at2"/>